<evidence type="ECO:0000313" key="1">
    <source>
        <dbReference type="EMBL" id="TWW56660.1"/>
    </source>
</evidence>
<sequence length="48" mass="5709">MDLRQRLCSSWLLDSWFKPCWKTGFSQGILLNLCFNSLNFCHLLVFIL</sequence>
<protein>
    <submittedName>
        <fullName evidence="1">Uncharacterized protein</fullName>
    </submittedName>
</protein>
<name>A0A5C6MT55_9TELE</name>
<dbReference type="EMBL" id="RHFK02000021">
    <property type="protein sequence ID" value="TWW56660.1"/>
    <property type="molecule type" value="Genomic_DNA"/>
</dbReference>
<proteinExistence type="predicted"/>
<dbReference type="AlphaFoldDB" id="A0A5C6MT55"/>
<accession>A0A5C6MT55</accession>
<organism evidence="1 2">
    <name type="scientific">Takifugu flavidus</name>
    <name type="common">sansaifugu</name>
    <dbReference type="NCBI Taxonomy" id="433684"/>
    <lineage>
        <taxon>Eukaryota</taxon>
        <taxon>Metazoa</taxon>
        <taxon>Chordata</taxon>
        <taxon>Craniata</taxon>
        <taxon>Vertebrata</taxon>
        <taxon>Euteleostomi</taxon>
        <taxon>Actinopterygii</taxon>
        <taxon>Neopterygii</taxon>
        <taxon>Teleostei</taxon>
        <taxon>Neoteleostei</taxon>
        <taxon>Acanthomorphata</taxon>
        <taxon>Eupercaria</taxon>
        <taxon>Tetraodontiformes</taxon>
        <taxon>Tetradontoidea</taxon>
        <taxon>Tetraodontidae</taxon>
        <taxon>Takifugu</taxon>
    </lineage>
</organism>
<reference evidence="1 2" key="1">
    <citation type="submission" date="2019-04" db="EMBL/GenBank/DDBJ databases">
        <title>Chromosome genome assembly for Takifugu flavidus.</title>
        <authorList>
            <person name="Xiao S."/>
        </authorList>
    </citation>
    <scope>NUCLEOTIDE SEQUENCE [LARGE SCALE GENOMIC DNA]</scope>
    <source>
        <strain evidence="1">HTHZ2018</strain>
        <tissue evidence="1">Muscle</tissue>
    </source>
</reference>
<keyword evidence="2" id="KW-1185">Reference proteome</keyword>
<dbReference type="Proteomes" id="UP000324091">
    <property type="component" value="Chromosome 8"/>
</dbReference>
<evidence type="ECO:0000313" key="2">
    <source>
        <dbReference type="Proteomes" id="UP000324091"/>
    </source>
</evidence>
<comment type="caution">
    <text evidence="1">The sequence shown here is derived from an EMBL/GenBank/DDBJ whole genome shotgun (WGS) entry which is preliminary data.</text>
</comment>
<gene>
    <name evidence="1" type="ORF">D4764_08G0006470</name>
</gene>